<dbReference type="Proteomes" id="UP001176961">
    <property type="component" value="Unassembled WGS sequence"/>
</dbReference>
<gene>
    <name evidence="2" type="ORF">CYNAS_LOCUS12898</name>
</gene>
<dbReference type="InterPro" id="IPR021109">
    <property type="entry name" value="Peptidase_aspartic_dom_sf"/>
</dbReference>
<proteinExistence type="predicted"/>
<sequence length="485" mass="55115">MKRLNEESRSIAVLKTIRSKFPRHTCEKVGELKKKGDPMWTVDELLAALDDVIDQQEKIEDTVPEYPSKQPSGSSYDQSSCPTCSRSLRSPPRYHSVRSRSPTPYYSRRSSRSPTRPPQHREYHCVFCEREGHRPENCFEVRSVKQRRAIVNECGLCWLCLNQGHQCRFCSAPTCGYCGGAHHPALCFDRPRASYYRPSTSTYRPKSPRRVQFEEEACTCRRAQHCSRTPSPNLSKPRSPLSSRRQKRSPSTRRTGSILRASSAPPVSHSSICMNQQPTYSEASAELQDGHQAHEGPPSPSLCVVMCEKMSATRMPRLMVVHALTYNYRTAKDELLTILLDCGSQYSFIRASLAHHLGLTFSDTRTITTVIFGGHQRKEESSKITLKLWNKFISSIELQFWTCDVIITVPRMNNSDDVNDDDPDERVEVDVLVGMDNYWRVVDLHTNERLPSGLVLSYTRFGPVLSGSVDHPSNSTISTPTRERK</sequence>
<feature type="compositionally biased region" description="Low complexity" evidence="1">
    <location>
        <begin position="99"/>
        <end position="114"/>
    </location>
</feature>
<evidence type="ECO:0008006" key="4">
    <source>
        <dbReference type="Google" id="ProtNLM"/>
    </source>
</evidence>
<evidence type="ECO:0000313" key="2">
    <source>
        <dbReference type="EMBL" id="CAJ0600915.1"/>
    </source>
</evidence>
<reference evidence="2" key="1">
    <citation type="submission" date="2023-07" db="EMBL/GenBank/DDBJ databases">
        <authorList>
            <consortium name="CYATHOMIX"/>
        </authorList>
    </citation>
    <scope>NUCLEOTIDE SEQUENCE</scope>
    <source>
        <strain evidence="2">N/A</strain>
    </source>
</reference>
<evidence type="ECO:0000256" key="1">
    <source>
        <dbReference type="SAM" id="MobiDB-lite"/>
    </source>
</evidence>
<feature type="compositionally biased region" description="Polar residues" evidence="1">
    <location>
        <begin position="69"/>
        <end position="88"/>
    </location>
</feature>
<protein>
    <recommendedName>
        <fullName evidence="4">Peptidase aspartic putative domain-containing protein</fullName>
    </recommendedName>
</protein>
<feature type="region of interest" description="Disordered" evidence="1">
    <location>
        <begin position="61"/>
        <end position="119"/>
    </location>
</feature>
<organism evidence="2 3">
    <name type="scientific">Cylicocyclus nassatus</name>
    <name type="common">Nematode worm</name>
    <dbReference type="NCBI Taxonomy" id="53992"/>
    <lineage>
        <taxon>Eukaryota</taxon>
        <taxon>Metazoa</taxon>
        <taxon>Ecdysozoa</taxon>
        <taxon>Nematoda</taxon>
        <taxon>Chromadorea</taxon>
        <taxon>Rhabditida</taxon>
        <taxon>Rhabditina</taxon>
        <taxon>Rhabditomorpha</taxon>
        <taxon>Strongyloidea</taxon>
        <taxon>Strongylidae</taxon>
        <taxon>Cylicocyclus</taxon>
    </lineage>
</organism>
<dbReference type="EMBL" id="CATQJL010000305">
    <property type="protein sequence ID" value="CAJ0600915.1"/>
    <property type="molecule type" value="Genomic_DNA"/>
</dbReference>
<name>A0AA36GZB0_CYLNA</name>
<dbReference type="Gene3D" id="2.40.70.10">
    <property type="entry name" value="Acid Proteases"/>
    <property type="match status" value="1"/>
</dbReference>
<comment type="caution">
    <text evidence="2">The sequence shown here is derived from an EMBL/GenBank/DDBJ whole genome shotgun (WGS) entry which is preliminary data.</text>
</comment>
<feature type="region of interest" description="Disordered" evidence="1">
    <location>
        <begin position="225"/>
        <end position="273"/>
    </location>
</feature>
<keyword evidence="3" id="KW-1185">Reference proteome</keyword>
<feature type="compositionally biased region" description="Low complexity" evidence="1">
    <location>
        <begin position="230"/>
        <end position="243"/>
    </location>
</feature>
<evidence type="ECO:0000313" key="3">
    <source>
        <dbReference type="Proteomes" id="UP001176961"/>
    </source>
</evidence>
<accession>A0AA36GZB0</accession>
<dbReference type="AlphaFoldDB" id="A0AA36GZB0"/>